<proteinExistence type="inferred from homology"/>
<keyword evidence="1 3" id="KW-0807">Transducer</keyword>
<accession>A0ABV8RGD4</accession>
<evidence type="ECO:0000256" key="3">
    <source>
        <dbReference type="PROSITE-ProRule" id="PRU00284"/>
    </source>
</evidence>
<evidence type="ECO:0000313" key="5">
    <source>
        <dbReference type="EMBL" id="MFC4292283.1"/>
    </source>
</evidence>
<dbReference type="PRINTS" id="PR00260">
    <property type="entry name" value="CHEMTRNSDUCR"/>
</dbReference>
<dbReference type="EMBL" id="JBHSDH010000013">
    <property type="protein sequence ID" value="MFC4292283.1"/>
    <property type="molecule type" value="Genomic_DNA"/>
</dbReference>
<dbReference type="Gene3D" id="1.10.287.950">
    <property type="entry name" value="Methyl-accepting chemotaxis protein"/>
    <property type="match status" value="1"/>
</dbReference>
<evidence type="ECO:0000256" key="1">
    <source>
        <dbReference type="ARBA" id="ARBA00023224"/>
    </source>
</evidence>
<evidence type="ECO:0000256" key="2">
    <source>
        <dbReference type="ARBA" id="ARBA00029447"/>
    </source>
</evidence>
<dbReference type="InterPro" id="IPR004089">
    <property type="entry name" value="MCPsignal_dom"/>
</dbReference>
<comment type="caution">
    <text evidence="5">The sequence shown here is derived from an EMBL/GenBank/DDBJ whole genome shotgun (WGS) entry which is preliminary data.</text>
</comment>
<evidence type="ECO:0000313" key="6">
    <source>
        <dbReference type="Proteomes" id="UP001595887"/>
    </source>
</evidence>
<dbReference type="PANTHER" id="PTHR32089">
    <property type="entry name" value="METHYL-ACCEPTING CHEMOTAXIS PROTEIN MCPB"/>
    <property type="match status" value="1"/>
</dbReference>
<comment type="similarity">
    <text evidence="2">Belongs to the methyl-accepting chemotaxis (MCP) protein family.</text>
</comment>
<dbReference type="Pfam" id="PF00015">
    <property type="entry name" value="MCPsignal"/>
    <property type="match status" value="1"/>
</dbReference>
<dbReference type="InterPro" id="IPR004090">
    <property type="entry name" value="Chemotax_Me-accpt_rcpt"/>
</dbReference>
<dbReference type="SMART" id="SM00283">
    <property type="entry name" value="MA"/>
    <property type="match status" value="1"/>
</dbReference>
<organism evidence="5 6">
    <name type="scientific">Sphingorhabdus arenilitoris</name>
    <dbReference type="NCBI Taxonomy" id="1490041"/>
    <lineage>
        <taxon>Bacteria</taxon>
        <taxon>Pseudomonadati</taxon>
        <taxon>Pseudomonadota</taxon>
        <taxon>Alphaproteobacteria</taxon>
        <taxon>Sphingomonadales</taxon>
        <taxon>Sphingomonadaceae</taxon>
        <taxon>Sphingorhabdus</taxon>
    </lineage>
</organism>
<keyword evidence="6" id="KW-1185">Reference proteome</keyword>
<dbReference type="RefSeq" id="WP_381422842.1">
    <property type="nucleotide sequence ID" value="NZ_JBHSDH010000013.1"/>
</dbReference>
<evidence type="ECO:0000259" key="4">
    <source>
        <dbReference type="PROSITE" id="PS50111"/>
    </source>
</evidence>
<gene>
    <name evidence="5" type="ORF">ACFOWX_07635</name>
</gene>
<feature type="domain" description="Methyl-accepting transducer" evidence="4">
    <location>
        <begin position="175"/>
        <end position="404"/>
    </location>
</feature>
<name>A0ABV8RGD4_9SPHN</name>
<sequence>MDHKHIIDFIREDSELIADMQAIGEALSGAEREIATAFWTEWGKEPTVRQLWGGDEFRDSIDKSTDFVGLKYRHADRMEWLLSIEGRGREAQKAGIPYISFVMASSAAQNATMRVLRERLNDDIPTLQKFADVIMRTSMIETGMMAEAYSKESHDHMALEQSRLASAYRDDIAANIESYSAESQHLLNSASRANDSANGMLAKTSEVASAAEQSAAAMREAADTAGSLIALINDTRDEVEGAAEVTSRATEHAQIAVSVSETLSQQASAIESILSLIREIAGQTNLLALNATIEAARAGDAGRGFAVVAQEVKSLANQTADATDDIGAKIAAIQTATAKSVDATMAIRETVENVHRSSSRIREAMDRQSNSVTAITAAVDETALAADMMSGTITSITNDTQMIVNQIADLSNGFANADRKLAELNERGQQFVSKLVG</sequence>
<reference evidence="6" key="1">
    <citation type="journal article" date="2019" name="Int. J. Syst. Evol. Microbiol.">
        <title>The Global Catalogue of Microorganisms (GCM) 10K type strain sequencing project: providing services to taxonomists for standard genome sequencing and annotation.</title>
        <authorList>
            <consortium name="The Broad Institute Genomics Platform"/>
            <consortium name="The Broad Institute Genome Sequencing Center for Infectious Disease"/>
            <person name="Wu L."/>
            <person name="Ma J."/>
        </authorList>
    </citation>
    <scope>NUCLEOTIDE SEQUENCE [LARGE SCALE GENOMIC DNA]</scope>
    <source>
        <strain evidence="6">CECT 8531</strain>
    </source>
</reference>
<dbReference type="PROSITE" id="PS50111">
    <property type="entry name" value="CHEMOTAXIS_TRANSDUC_2"/>
    <property type="match status" value="1"/>
</dbReference>
<dbReference type="Proteomes" id="UP001595887">
    <property type="component" value="Unassembled WGS sequence"/>
</dbReference>
<dbReference type="SUPFAM" id="SSF58104">
    <property type="entry name" value="Methyl-accepting chemotaxis protein (MCP) signaling domain"/>
    <property type="match status" value="1"/>
</dbReference>
<dbReference type="PANTHER" id="PTHR32089:SF112">
    <property type="entry name" value="LYSOZYME-LIKE PROTEIN-RELATED"/>
    <property type="match status" value="1"/>
</dbReference>
<protein>
    <submittedName>
        <fullName evidence="5">Methyl-accepting chemotaxis protein</fullName>
    </submittedName>
</protein>